<gene>
    <name evidence="1" type="ordered locus">Cpar_0603</name>
</gene>
<organism evidence="1 2">
    <name type="scientific">Chlorobaculum parvum (strain DSM 263 / NCIMB 8327)</name>
    <name type="common">Chlorobium vibrioforme subsp. thiosulfatophilum</name>
    <dbReference type="NCBI Taxonomy" id="517417"/>
    <lineage>
        <taxon>Bacteria</taxon>
        <taxon>Pseudomonadati</taxon>
        <taxon>Chlorobiota</taxon>
        <taxon>Chlorobiia</taxon>
        <taxon>Chlorobiales</taxon>
        <taxon>Chlorobiaceae</taxon>
        <taxon>Chlorobaculum</taxon>
    </lineage>
</organism>
<evidence type="ECO:0000313" key="2">
    <source>
        <dbReference type="Proteomes" id="UP000008811"/>
    </source>
</evidence>
<evidence type="ECO:0000313" key="1">
    <source>
        <dbReference type="EMBL" id="ACF11023.1"/>
    </source>
</evidence>
<dbReference type="OrthoDB" id="48384at2"/>
<dbReference type="KEGG" id="cpc:Cpar_0603"/>
<dbReference type="Proteomes" id="UP000008811">
    <property type="component" value="Chromosome"/>
</dbReference>
<dbReference type="AlphaFoldDB" id="B3QM70"/>
<sequence>MGTNMTPIIRLKDVIEGIHAIDDEVRGFLNVRTGRVVMLSVDDLDAAANGSPENAMAQEVLRSSDYRELPDQFEVDDYSIMQQFCETVDDDPLRRGLLRSMQGRGASMRIRHTVHEYGVEEAWSAFRKEALRPIAIEWLEKHELDSYPGYSEL</sequence>
<accession>B3QM70</accession>
<reference evidence="1" key="1">
    <citation type="submission" date="2008-06" db="EMBL/GenBank/DDBJ databases">
        <title>Complete sequence of Chlorobaculum parvum NCIB 8327.</title>
        <authorList>
            <consortium name="US DOE Joint Genome Institute"/>
            <person name="Lucas S."/>
            <person name="Copeland A."/>
            <person name="Lapidus A."/>
            <person name="Glavina del Rio T."/>
            <person name="Dalin E."/>
            <person name="Tice H."/>
            <person name="Bruce D."/>
            <person name="Goodwin L."/>
            <person name="Pitluck S."/>
            <person name="Schmutz J."/>
            <person name="Larimer F."/>
            <person name="Land M."/>
            <person name="Hauser L."/>
            <person name="Kyrpides N."/>
            <person name="Mikhailova N."/>
            <person name="Zhao F."/>
            <person name="Li T."/>
            <person name="Liu Z."/>
            <person name="Overmann J."/>
            <person name="Bryant D.A."/>
            <person name="Richardson P."/>
        </authorList>
    </citation>
    <scope>NUCLEOTIDE SEQUENCE [LARGE SCALE GENOMIC DNA]</scope>
    <source>
        <strain evidence="1">NCIB 8327</strain>
    </source>
</reference>
<proteinExistence type="predicted"/>
<dbReference type="EMBL" id="CP001099">
    <property type="protein sequence ID" value="ACF11023.1"/>
    <property type="molecule type" value="Genomic_DNA"/>
</dbReference>
<keyword evidence="2" id="KW-1185">Reference proteome</keyword>
<dbReference type="STRING" id="517417.Cpar_0603"/>
<dbReference type="eggNOG" id="ENOG5033017">
    <property type="taxonomic scope" value="Bacteria"/>
</dbReference>
<dbReference type="InterPro" id="IPR005361">
    <property type="entry name" value="UPF0158"/>
</dbReference>
<dbReference type="Pfam" id="PF03682">
    <property type="entry name" value="UPF0158"/>
    <property type="match status" value="1"/>
</dbReference>
<protein>
    <submittedName>
        <fullName evidence="1">Uncharacterized protein</fullName>
    </submittedName>
</protein>
<dbReference type="HOGENOM" id="CLU_137359_1_0_10"/>
<name>B3QM70_CHLP8</name>